<proteinExistence type="predicted"/>
<evidence type="ECO:0000313" key="1">
    <source>
        <dbReference type="EMBL" id="CAB4165083.1"/>
    </source>
</evidence>
<sequence length="201" mass="22213">MITSATTTAALVEYYNMHVAPHMRVKKFQDRATAERRVNALLDVQEAERAVVQEEAVQSSVYGFEVHGLYDCPHCDIHLSNGVSQHGDDVNGKPLRHDTHEFECMGCGGGFGKELRRAAKSTSRANAIAATWKETSIAKARAQRTCVRVFDGFDQIVAEYKSTAEAFRRLGLPMNKHIAFRMSLKAAGAKTFAAYTFKVAA</sequence>
<name>A0A6J5P1A0_9CAUD</name>
<reference evidence="1" key="1">
    <citation type="submission" date="2020-04" db="EMBL/GenBank/DDBJ databases">
        <authorList>
            <person name="Chiriac C."/>
            <person name="Salcher M."/>
            <person name="Ghai R."/>
            <person name="Kavagutti S V."/>
        </authorList>
    </citation>
    <scope>NUCLEOTIDE SEQUENCE</scope>
</reference>
<gene>
    <name evidence="1" type="ORF">UFOVP815_12</name>
</gene>
<protein>
    <submittedName>
        <fullName evidence="1">Uncharacterized protein</fullName>
    </submittedName>
</protein>
<dbReference type="EMBL" id="LR796769">
    <property type="protein sequence ID" value="CAB4165083.1"/>
    <property type="molecule type" value="Genomic_DNA"/>
</dbReference>
<organism evidence="1">
    <name type="scientific">uncultured Caudovirales phage</name>
    <dbReference type="NCBI Taxonomy" id="2100421"/>
    <lineage>
        <taxon>Viruses</taxon>
        <taxon>Duplodnaviria</taxon>
        <taxon>Heunggongvirae</taxon>
        <taxon>Uroviricota</taxon>
        <taxon>Caudoviricetes</taxon>
        <taxon>Peduoviridae</taxon>
        <taxon>Maltschvirus</taxon>
        <taxon>Maltschvirus maltsch</taxon>
    </lineage>
</organism>
<accession>A0A6J5P1A0</accession>